<sequence>MLPLAFIAAPKGARHLSYTPSPDNALTPRLRNIWRLALLFVRESRMTDAGRSEPIHRVMRSFAAGMRAHGATSLSQRAPLLQNLSGVLSMASGVLEQHPALSETAVRVALAELDTLKTPLKGAALRQALVTALLPGRAAALIEVEDEPERCGIAEQTHRASVRLHETSLGTAGLPVSARLTLIRADTRKELAQDLDVAGAAARLAERFSREVRAQNVGALIARLGDTVNAMLDLRQRAADQSFLRYRLHEVNNDVRVVVPEVLWDLCSDTALVTRSVRSVPISDVAALRAHGIKPVDLIATWIEAFFEIALGEGVYHAGLEAAGAAVSIEPDTFGRLVLDGDSPLTFFAAHERSFLVTGSDALLRGDHKAAAREHMRHGTPGKHEGHETQQTVRVEATYRREAERFAGDAHRHRTVSDLFTALGKGPLEHAFADAHTGIASRAALLARSAQSIEEMAQRIAPDIDVWKIARRVIVRLALDQFSSHGVMAQVVKEAVHWPHALPRVPNLLSHWVARQNRRGVRARSDPIR</sequence>
<evidence type="ECO:0000313" key="3">
    <source>
        <dbReference type="EMBL" id="OTP75183.1"/>
    </source>
</evidence>
<gene>
    <name evidence="3" type="ORF">PAMC26510_14680</name>
</gene>
<organism evidence="3 4">
    <name type="scientific">Caballeronia sordidicola</name>
    <name type="common">Burkholderia sordidicola</name>
    <dbReference type="NCBI Taxonomy" id="196367"/>
    <lineage>
        <taxon>Bacteria</taxon>
        <taxon>Pseudomonadati</taxon>
        <taxon>Pseudomonadota</taxon>
        <taxon>Betaproteobacteria</taxon>
        <taxon>Burkholderiales</taxon>
        <taxon>Burkholderiaceae</taxon>
        <taxon>Caballeronia</taxon>
    </lineage>
</organism>
<proteinExistence type="inferred from homology"/>
<dbReference type="PANTHER" id="PTHR10566">
    <property type="entry name" value="CHAPERONE-ACTIVITY OF BC1 COMPLEX CABC1 -RELATED"/>
    <property type="match status" value="1"/>
</dbReference>
<dbReference type="GO" id="GO:0004497">
    <property type="term" value="F:monooxygenase activity"/>
    <property type="evidence" value="ECO:0007669"/>
    <property type="project" value="UniProtKB-KW"/>
</dbReference>
<protein>
    <submittedName>
        <fullName evidence="3">Ubiquinone biosynthesis monooxygenase UbiB</fullName>
    </submittedName>
</protein>
<keyword evidence="3" id="KW-0560">Oxidoreductase</keyword>
<name>A0A242MV38_CABSO</name>
<evidence type="ECO:0000313" key="4">
    <source>
        <dbReference type="Proteomes" id="UP000194546"/>
    </source>
</evidence>
<dbReference type="InterPro" id="IPR050154">
    <property type="entry name" value="UbiB_kinase"/>
</dbReference>
<dbReference type="Proteomes" id="UP000194546">
    <property type="component" value="Unassembled WGS sequence"/>
</dbReference>
<dbReference type="Pfam" id="PF03109">
    <property type="entry name" value="ABC1"/>
    <property type="match status" value="1"/>
</dbReference>
<dbReference type="EMBL" id="NBTY01000075">
    <property type="protein sequence ID" value="OTP75183.1"/>
    <property type="molecule type" value="Genomic_DNA"/>
</dbReference>
<evidence type="ECO:0000259" key="2">
    <source>
        <dbReference type="Pfam" id="PF03109"/>
    </source>
</evidence>
<comment type="similarity">
    <text evidence="1">Belongs to the protein kinase superfamily. ADCK protein kinase family.</text>
</comment>
<evidence type="ECO:0000256" key="1">
    <source>
        <dbReference type="ARBA" id="ARBA00009670"/>
    </source>
</evidence>
<reference evidence="3 4" key="1">
    <citation type="submission" date="2017-03" db="EMBL/GenBank/DDBJ databases">
        <title>Genome analysis of strain PAMC 26510.</title>
        <authorList>
            <person name="Oh H.-M."/>
            <person name="Yang J.-A."/>
        </authorList>
    </citation>
    <scope>NUCLEOTIDE SEQUENCE [LARGE SCALE GENOMIC DNA]</scope>
    <source>
        <strain evidence="3 4">PAMC 26510</strain>
    </source>
</reference>
<feature type="domain" description="ABC1 atypical kinase-like" evidence="2">
    <location>
        <begin position="184"/>
        <end position="324"/>
    </location>
</feature>
<keyword evidence="3" id="KW-0503">Monooxygenase</keyword>
<accession>A0A242MV38</accession>
<dbReference type="InterPro" id="IPR004147">
    <property type="entry name" value="ABC1_dom"/>
</dbReference>
<keyword evidence="3" id="KW-0830">Ubiquinone</keyword>
<comment type="caution">
    <text evidence="3">The sequence shown here is derived from an EMBL/GenBank/DDBJ whole genome shotgun (WGS) entry which is preliminary data.</text>
</comment>
<dbReference type="PANTHER" id="PTHR10566:SF113">
    <property type="entry name" value="PROTEIN ACTIVITY OF BC1 COMPLEX KINASE 7, CHLOROPLASTIC"/>
    <property type="match status" value="1"/>
</dbReference>
<dbReference type="AlphaFoldDB" id="A0A242MV38"/>